<accession>A0A2T6K9W7</accession>
<dbReference type="AlphaFoldDB" id="A0A2T6K9W7"/>
<dbReference type="InterPro" id="IPR007485">
    <property type="entry name" value="LPS_assembly_LptE"/>
</dbReference>
<evidence type="ECO:0000313" key="2">
    <source>
        <dbReference type="Proteomes" id="UP000244523"/>
    </source>
</evidence>
<dbReference type="Proteomes" id="UP000244523">
    <property type="component" value="Unassembled WGS sequence"/>
</dbReference>
<dbReference type="GO" id="GO:0019867">
    <property type="term" value="C:outer membrane"/>
    <property type="evidence" value="ECO:0007669"/>
    <property type="project" value="InterPro"/>
</dbReference>
<proteinExistence type="predicted"/>
<organism evidence="1 2">
    <name type="scientific">Yoonia sediminilitoris</name>
    <dbReference type="NCBI Taxonomy" id="1286148"/>
    <lineage>
        <taxon>Bacteria</taxon>
        <taxon>Pseudomonadati</taxon>
        <taxon>Pseudomonadota</taxon>
        <taxon>Alphaproteobacteria</taxon>
        <taxon>Rhodobacterales</taxon>
        <taxon>Paracoccaceae</taxon>
        <taxon>Yoonia</taxon>
    </lineage>
</organism>
<sequence>MRAQLERRLGAPQAPQYLLEVRQTAPRRPAAIRSSGVTVRYNLIGTATWRLRDVASGRVIDTGEVEGFTSYSGTGSTVATQSAETDAAARLSVTLADMIVTRMLVLLQDAPS</sequence>
<protein>
    <submittedName>
        <fullName evidence="1">Lipopolysaccharide assembly protein</fullName>
    </submittedName>
</protein>
<dbReference type="GO" id="GO:0043165">
    <property type="term" value="P:Gram-negative-bacterium-type cell outer membrane assembly"/>
    <property type="evidence" value="ECO:0007669"/>
    <property type="project" value="InterPro"/>
</dbReference>
<dbReference type="Gene3D" id="3.30.160.150">
    <property type="entry name" value="Lipoprotein like domain"/>
    <property type="match status" value="1"/>
</dbReference>
<comment type="caution">
    <text evidence="1">The sequence shown here is derived from an EMBL/GenBank/DDBJ whole genome shotgun (WGS) entry which is preliminary data.</text>
</comment>
<name>A0A2T6K9W7_9RHOB</name>
<reference evidence="1 2" key="1">
    <citation type="submission" date="2018-04" db="EMBL/GenBank/DDBJ databases">
        <title>Genomic Encyclopedia of Archaeal and Bacterial Type Strains, Phase II (KMG-II): from individual species to whole genera.</title>
        <authorList>
            <person name="Goeker M."/>
        </authorList>
    </citation>
    <scope>NUCLEOTIDE SEQUENCE [LARGE SCALE GENOMIC DNA]</scope>
    <source>
        <strain evidence="1 2">DSM 29955</strain>
    </source>
</reference>
<dbReference type="Pfam" id="PF04390">
    <property type="entry name" value="LptE"/>
    <property type="match status" value="1"/>
</dbReference>
<keyword evidence="2" id="KW-1185">Reference proteome</keyword>
<evidence type="ECO:0000313" key="1">
    <source>
        <dbReference type="EMBL" id="PUB11602.1"/>
    </source>
</evidence>
<gene>
    <name evidence="1" type="ORF">C8N45_113121</name>
</gene>
<dbReference type="EMBL" id="QBUD01000013">
    <property type="protein sequence ID" value="PUB11602.1"/>
    <property type="molecule type" value="Genomic_DNA"/>
</dbReference>